<sequence length="145" mass="16239">MIEYKCQNVVESVWSGCQRCALVREVRYRLTRPGPGRQFGVACRTQRNTKTGVITGSNRIKSNGLTIEPRQVSKVPECLAVSRRLLSTTRRQPPSYHAPRGTNKETDPGVDWCLVTQRRGRGVSHASAKGLCLVAVVMQLLQCWE</sequence>
<evidence type="ECO:0000313" key="2">
    <source>
        <dbReference type="Proteomes" id="UP000078397"/>
    </source>
</evidence>
<accession>A0A179G6W4</accession>
<evidence type="ECO:0000313" key="1">
    <source>
        <dbReference type="EMBL" id="OAQ72919.1"/>
    </source>
</evidence>
<dbReference type="RefSeq" id="XP_018149002.1">
    <property type="nucleotide sequence ID" value="XM_018292972.1"/>
</dbReference>
<dbReference type="GeneID" id="28856966"/>
<proteinExistence type="predicted"/>
<comment type="caution">
    <text evidence="1">The sequence shown here is derived from an EMBL/GenBank/DDBJ whole genome shotgun (WGS) entry which is preliminary data.</text>
</comment>
<organism evidence="1 2">
    <name type="scientific">Pochonia chlamydosporia 170</name>
    <dbReference type="NCBI Taxonomy" id="1380566"/>
    <lineage>
        <taxon>Eukaryota</taxon>
        <taxon>Fungi</taxon>
        <taxon>Dikarya</taxon>
        <taxon>Ascomycota</taxon>
        <taxon>Pezizomycotina</taxon>
        <taxon>Sordariomycetes</taxon>
        <taxon>Hypocreomycetidae</taxon>
        <taxon>Hypocreales</taxon>
        <taxon>Clavicipitaceae</taxon>
        <taxon>Pochonia</taxon>
    </lineage>
</organism>
<name>A0A179G6W4_METCM</name>
<dbReference type="EMBL" id="LSBJ02000001">
    <property type="protein sequence ID" value="OAQ72919.1"/>
    <property type="molecule type" value="Genomic_DNA"/>
</dbReference>
<protein>
    <submittedName>
        <fullName evidence="1">Uncharacterized protein</fullName>
    </submittedName>
</protein>
<dbReference type="AlphaFoldDB" id="A0A179G6W4"/>
<dbReference type="KEGG" id="pchm:VFPPC_15219"/>
<dbReference type="Proteomes" id="UP000078397">
    <property type="component" value="Unassembled WGS sequence"/>
</dbReference>
<gene>
    <name evidence="1" type="ORF">VFPPC_15219</name>
</gene>
<reference evidence="1 2" key="1">
    <citation type="journal article" date="2016" name="PLoS Pathog.">
        <title>Biosynthesis of antibiotic leucinostatins in bio-control fungus Purpureocillium lilacinum and their inhibition on phytophthora revealed by genome mining.</title>
        <authorList>
            <person name="Wang G."/>
            <person name="Liu Z."/>
            <person name="Lin R."/>
            <person name="Li E."/>
            <person name="Mao Z."/>
            <person name="Ling J."/>
            <person name="Yang Y."/>
            <person name="Yin W.B."/>
            <person name="Xie B."/>
        </authorList>
    </citation>
    <scope>NUCLEOTIDE SEQUENCE [LARGE SCALE GENOMIC DNA]</scope>
    <source>
        <strain evidence="1">170</strain>
    </source>
</reference>
<keyword evidence="2" id="KW-1185">Reference proteome</keyword>